<dbReference type="GO" id="GO:0016829">
    <property type="term" value="F:lyase activity"/>
    <property type="evidence" value="ECO:0007669"/>
    <property type="project" value="UniProtKB-KW"/>
</dbReference>
<reference evidence="9 10" key="1">
    <citation type="submission" date="2018-06" db="EMBL/GenBank/DDBJ databases">
        <title>Genomic Encyclopedia of Type Strains, Phase IV (KMG-IV): sequencing the most valuable type-strain genomes for metagenomic binning, comparative biology and taxonomic classification.</title>
        <authorList>
            <person name="Goeker M."/>
        </authorList>
    </citation>
    <scope>NUCLEOTIDE SEQUENCE [LARGE SCALE GENOMIC DNA]</scope>
    <source>
        <strain evidence="9 10">DSM 24875</strain>
    </source>
</reference>
<gene>
    <name evidence="9" type="ORF">DFR50_13152</name>
</gene>
<dbReference type="EMBL" id="QNRK01000031">
    <property type="protein sequence ID" value="RBP06432.1"/>
    <property type="molecule type" value="Genomic_DNA"/>
</dbReference>
<keyword evidence="7" id="KW-0456">Lyase</keyword>
<name>A0A366EVL9_9HYPH</name>
<sequence length="237" mass="25290">MCGRYAITLPPEAVRAWFGYADTPDFPPRYNIAPTQPIPIVVAAPHSGGAQRRFLLVRWGFLPGFVRDPKAFSLIVNARAETAAEKPSFRAALMRRRCLVIADGFYAWRKGAGERRAFLVRRVGGGPMGFAGLYETWSDPTGGEIDTACIVTTAPNALVGLVNDRAPAIVEPDAYSAWLDVDGVAAARALALLKPAPEPALELVEIGPLVNRVANDSAAVQTPVAAPIRAGGAARLF</sequence>
<evidence type="ECO:0000256" key="6">
    <source>
        <dbReference type="ARBA" id="ARBA00023125"/>
    </source>
</evidence>
<keyword evidence="5" id="KW-0190">Covalent protein-DNA linkage</keyword>
<keyword evidence="3" id="KW-0227">DNA damage</keyword>
<evidence type="ECO:0000313" key="10">
    <source>
        <dbReference type="Proteomes" id="UP000253529"/>
    </source>
</evidence>
<dbReference type="PANTHER" id="PTHR13604">
    <property type="entry name" value="DC12-RELATED"/>
    <property type="match status" value="1"/>
</dbReference>
<evidence type="ECO:0000256" key="4">
    <source>
        <dbReference type="ARBA" id="ARBA00022801"/>
    </source>
</evidence>
<comment type="similarity">
    <text evidence="1 8">Belongs to the SOS response-associated peptidase family.</text>
</comment>
<keyword evidence="4 8" id="KW-0378">Hydrolase</keyword>
<dbReference type="Pfam" id="PF02586">
    <property type="entry name" value="SRAP"/>
    <property type="match status" value="1"/>
</dbReference>
<dbReference type="AlphaFoldDB" id="A0A366EVL9"/>
<evidence type="ECO:0000313" key="9">
    <source>
        <dbReference type="EMBL" id="RBP06432.1"/>
    </source>
</evidence>
<keyword evidence="2 8" id="KW-0645">Protease</keyword>
<dbReference type="PANTHER" id="PTHR13604:SF0">
    <property type="entry name" value="ABASIC SITE PROCESSING PROTEIN HMCES"/>
    <property type="match status" value="1"/>
</dbReference>
<dbReference type="OrthoDB" id="9782620at2"/>
<organism evidence="9 10">
    <name type="scientific">Roseiarcus fermentans</name>
    <dbReference type="NCBI Taxonomy" id="1473586"/>
    <lineage>
        <taxon>Bacteria</taxon>
        <taxon>Pseudomonadati</taxon>
        <taxon>Pseudomonadota</taxon>
        <taxon>Alphaproteobacteria</taxon>
        <taxon>Hyphomicrobiales</taxon>
        <taxon>Roseiarcaceae</taxon>
        <taxon>Roseiarcus</taxon>
    </lineage>
</organism>
<evidence type="ECO:0000256" key="2">
    <source>
        <dbReference type="ARBA" id="ARBA00022670"/>
    </source>
</evidence>
<accession>A0A366EVL9</accession>
<comment type="caution">
    <text evidence="9">The sequence shown here is derived from an EMBL/GenBank/DDBJ whole genome shotgun (WGS) entry which is preliminary data.</text>
</comment>
<keyword evidence="10" id="KW-1185">Reference proteome</keyword>
<proteinExistence type="inferred from homology"/>
<dbReference type="SUPFAM" id="SSF143081">
    <property type="entry name" value="BB1717-like"/>
    <property type="match status" value="1"/>
</dbReference>
<dbReference type="InterPro" id="IPR003738">
    <property type="entry name" value="SRAP"/>
</dbReference>
<keyword evidence="6" id="KW-0238">DNA-binding</keyword>
<dbReference type="GO" id="GO:0006508">
    <property type="term" value="P:proteolysis"/>
    <property type="evidence" value="ECO:0007669"/>
    <property type="project" value="UniProtKB-KW"/>
</dbReference>
<evidence type="ECO:0000256" key="1">
    <source>
        <dbReference type="ARBA" id="ARBA00008136"/>
    </source>
</evidence>
<dbReference type="GO" id="GO:0106300">
    <property type="term" value="P:protein-DNA covalent cross-linking repair"/>
    <property type="evidence" value="ECO:0007669"/>
    <property type="project" value="InterPro"/>
</dbReference>
<evidence type="ECO:0000256" key="5">
    <source>
        <dbReference type="ARBA" id="ARBA00023124"/>
    </source>
</evidence>
<protein>
    <recommendedName>
        <fullName evidence="8">Abasic site processing protein</fullName>
        <ecNumber evidence="8">3.4.-.-</ecNumber>
    </recommendedName>
</protein>
<evidence type="ECO:0000256" key="7">
    <source>
        <dbReference type="ARBA" id="ARBA00023239"/>
    </source>
</evidence>
<dbReference type="RefSeq" id="WP_113891629.1">
    <property type="nucleotide sequence ID" value="NZ_QNRK01000031.1"/>
</dbReference>
<evidence type="ECO:0000256" key="8">
    <source>
        <dbReference type="RuleBase" id="RU364100"/>
    </source>
</evidence>
<dbReference type="Gene3D" id="3.90.1680.10">
    <property type="entry name" value="SOS response associated peptidase-like"/>
    <property type="match status" value="1"/>
</dbReference>
<dbReference type="InterPro" id="IPR036590">
    <property type="entry name" value="SRAP-like"/>
</dbReference>
<dbReference type="GO" id="GO:0008233">
    <property type="term" value="F:peptidase activity"/>
    <property type="evidence" value="ECO:0007669"/>
    <property type="project" value="UniProtKB-KW"/>
</dbReference>
<dbReference type="EC" id="3.4.-.-" evidence="8"/>
<dbReference type="GO" id="GO:0003697">
    <property type="term" value="F:single-stranded DNA binding"/>
    <property type="evidence" value="ECO:0007669"/>
    <property type="project" value="InterPro"/>
</dbReference>
<evidence type="ECO:0000256" key="3">
    <source>
        <dbReference type="ARBA" id="ARBA00022763"/>
    </source>
</evidence>
<dbReference type="Proteomes" id="UP000253529">
    <property type="component" value="Unassembled WGS sequence"/>
</dbReference>